<organism evidence="2 3">
    <name type="scientific">Terriglobus aquaticus</name>
    <dbReference type="NCBI Taxonomy" id="940139"/>
    <lineage>
        <taxon>Bacteria</taxon>
        <taxon>Pseudomonadati</taxon>
        <taxon>Acidobacteriota</taxon>
        <taxon>Terriglobia</taxon>
        <taxon>Terriglobales</taxon>
        <taxon>Acidobacteriaceae</taxon>
        <taxon>Terriglobus</taxon>
    </lineage>
</organism>
<name>A0ABW9KJC5_9BACT</name>
<dbReference type="EC" id="2.4.-.-" evidence="2"/>
<dbReference type="PANTHER" id="PTHR45947:SF3">
    <property type="entry name" value="SULFOQUINOVOSYL TRANSFERASE SQD2"/>
    <property type="match status" value="1"/>
</dbReference>
<dbReference type="Pfam" id="PF00534">
    <property type="entry name" value="Glycos_transf_1"/>
    <property type="match status" value="1"/>
</dbReference>
<comment type="caution">
    <text evidence="2">The sequence shown here is derived from an EMBL/GenBank/DDBJ whole genome shotgun (WGS) entry which is preliminary data.</text>
</comment>
<dbReference type="GO" id="GO:0016757">
    <property type="term" value="F:glycosyltransferase activity"/>
    <property type="evidence" value="ECO:0007669"/>
    <property type="project" value="UniProtKB-KW"/>
</dbReference>
<dbReference type="Gene3D" id="3.40.50.2000">
    <property type="entry name" value="Glycogen Phosphorylase B"/>
    <property type="match status" value="2"/>
</dbReference>
<gene>
    <name evidence="2" type="ORF">ACK2TP_02265</name>
</gene>
<dbReference type="PANTHER" id="PTHR45947">
    <property type="entry name" value="SULFOQUINOVOSYL TRANSFERASE SQD2"/>
    <property type="match status" value="1"/>
</dbReference>
<dbReference type="Proteomes" id="UP001634747">
    <property type="component" value="Unassembled WGS sequence"/>
</dbReference>
<reference evidence="2 3" key="1">
    <citation type="submission" date="2024-12" db="EMBL/GenBank/DDBJ databases">
        <authorList>
            <person name="Lee Y."/>
        </authorList>
    </citation>
    <scope>NUCLEOTIDE SEQUENCE [LARGE SCALE GENOMIC DNA]</scope>
    <source>
        <strain evidence="2 3">03SUJ4</strain>
    </source>
</reference>
<accession>A0ABW9KJC5</accession>
<dbReference type="InterPro" id="IPR001296">
    <property type="entry name" value="Glyco_trans_1"/>
</dbReference>
<keyword evidence="2" id="KW-0808">Transferase</keyword>
<proteinExistence type="predicted"/>
<protein>
    <submittedName>
        <fullName evidence="2">Glycosyltransferase family 4 protein</fullName>
        <ecNumber evidence="2">2.4.-.-</ecNumber>
    </submittedName>
</protein>
<feature type="domain" description="Glycosyl transferase family 1" evidence="1">
    <location>
        <begin position="232"/>
        <end position="395"/>
    </location>
</feature>
<evidence type="ECO:0000313" key="2">
    <source>
        <dbReference type="EMBL" id="MFN2974580.1"/>
    </source>
</evidence>
<dbReference type="InterPro" id="IPR050194">
    <property type="entry name" value="Glycosyltransferase_grp1"/>
</dbReference>
<keyword evidence="3" id="KW-1185">Reference proteome</keyword>
<dbReference type="CDD" id="cd03801">
    <property type="entry name" value="GT4_PimA-like"/>
    <property type="match status" value="1"/>
</dbReference>
<sequence length="425" mass="47435">MNLLLIAYECSPYRGSEWAVGWGRLLQAARVADVHCIVSETNFADLERARMEGLVPANAHIHTPAPDAELRRLEQQPVHFDYNYTAYHHWHTLAFALAQQLHREVGFHVAHQSTVCTVREPGLLHQLGIPFVWGPFGGTQNFPTRMLGVLPLSEAAKELARTLLNKVILRTSPSIRTAAHRASVILGANTTTVRDMQRIVPGSKVQRLLETGLNEVPEPDRTRFLQRVEDEEQRRHPRPLRILWSGQLRPRKALPILLRALAVLPAEVHFELDILGDGPMLKQWKHEADAIPSANPVRFLGRLPFQRAVQAMQTADLFCFTSLRDTSGNVVLEALAAGVPVVCFDHQGAHDMVDETCGIRIPVTTPGRAIADWSAAIHKLATDQHRLLALSQGATERARQFLWSVNGDHVNSIYFQLAARAADTP</sequence>
<dbReference type="RefSeq" id="WP_263413857.1">
    <property type="nucleotide sequence ID" value="NZ_BAABBH010000001.1"/>
</dbReference>
<keyword evidence="2" id="KW-0328">Glycosyltransferase</keyword>
<dbReference type="EMBL" id="JBJYXY010000001">
    <property type="protein sequence ID" value="MFN2974580.1"/>
    <property type="molecule type" value="Genomic_DNA"/>
</dbReference>
<evidence type="ECO:0000313" key="3">
    <source>
        <dbReference type="Proteomes" id="UP001634747"/>
    </source>
</evidence>
<evidence type="ECO:0000259" key="1">
    <source>
        <dbReference type="Pfam" id="PF00534"/>
    </source>
</evidence>
<dbReference type="SUPFAM" id="SSF53756">
    <property type="entry name" value="UDP-Glycosyltransferase/glycogen phosphorylase"/>
    <property type="match status" value="1"/>
</dbReference>